<sequence length="100" mass="11449">MHFYAVAQDSLHPVQCSHKNMAVYQHLRSAMRGRRHSWFPTIRSFDRSSGCCCCSPKKHSTVPGAADSRVSLQVLVTHCDRPDKLLRSETVIHRISDMFH</sequence>
<protein>
    <submittedName>
        <fullName evidence="1">Uncharacterized protein</fullName>
    </submittedName>
</protein>
<dbReference type="Proteomes" id="UP000762676">
    <property type="component" value="Unassembled WGS sequence"/>
</dbReference>
<proteinExistence type="predicted"/>
<organism evidence="1 2">
    <name type="scientific">Elysia marginata</name>
    <dbReference type="NCBI Taxonomy" id="1093978"/>
    <lineage>
        <taxon>Eukaryota</taxon>
        <taxon>Metazoa</taxon>
        <taxon>Spiralia</taxon>
        <taxon>Lophotrochozoa</taxon>
        <taxon>Mollusca</taxon>
        <taxon>Gastropoda</taxon>
        <taxon>Heterobranchia</taxon>
        <taxon>Euthyneura</taxon>
        <taxon>Panpulmonata</taxon>
        <taxon>Sacoglossa</taxon>
        <taxon>Placobranchoidea</taxon>
        <taxon>Plakobranchidae</taxon>
        <taxon>Elysia</taxon>
    </lineage>
</organism>
<accession>A0AAV4FXH5</accession>
<gene>
    <name evidence="1" type="ORF">ElyMa_005840700</name>
</gene>
<comment type="caution">
    <text evidence="1">The sequence shown here is derived from an EMBL/GenBank/DDBJ whole genome shotgun (WGS) entry which is preliminary data.</text>
</comment>
<dbReference type="AlphaFoldDB" id="A0AAV4FXH5"/>
<dbReference type="EMBL" id="BMAT01011726">
    <property type="protein sequence ID" value="GFR78057.1"/>
    <property type="molecule type" value="Genomic_DNA"/>
</dbReference>
<keyword evidence="2" id="KW-1185">Reference proteome</keyword>
<evidence type="ECO:0000313" key="1">
    <source>
        <dbReference type="EMBL" id="GFR78057.1"/>
    </source>
</evidence>
<name>A0AAV4FXH5_9GAST</name>
<reference evidence="1 2" key="1">
    <citation type="journal article" date="2021" name="Elife">
        <title>Chloroplast acquisition without the gene transfer in kleptoplastic sea slugs, Plakobranchus ocellatus.</title>
        <authorList>
            <person name="Maeda T."/>
            <person name="Takahashi S."/>
            <person name="Yoshida T."/>
            <person name="Shimamura S."/>
            <person name="Takaki Y."/>
            <person name="Nagai Y."/>
            <person name="Toyoda A."/>
            <person name="Suzuki Y."/>
            <person name="Arimoto A."/>
            <person name="Ishii H."/>
            <person name="Satoh N."/>
            <person name="Nishiyama T."/>
            <person name="Hasebe M."/>
            <person name="Maruyama T."/>
            <person name="Minagawa J."/>
            <person name="Obokata J."/>
            <person name="Shigenobu S."/>
        </authorList>
    </citation>
    <scope>NUCLEOTIDE SEQUENCE [LARGE SCALE GENOMIC DNA]</scope>
</reference>
<evidence type="ECO:0000313" key="2">
    <source>
        <dbReference type="Proteomes" id="UP000762676"/>
    </source>
</evidence>